<dbReference type="Proteomes" id="UP001500740">
    <property type="component" value="Unassembled WGS sequence"/>
</dbReference>
<accession>A0ABN0ZXK6</accession>
<dbReference type="EMBL" id="BAAACZ010000011">
    <property type="protein sequence ID" value="GAA0462375.1"/>
    <property type="molecule type" value="Genomic_DNA"/>
</dbReference>
<gene>
    <name evidence="1" type="ORF">GCM10008935_17400</name>
</gene>
<comment type="caution">
    <text evidence="1">The sequence shown here is derived from an EMBL/GenBank/DDBJ whole genome shotgun (WGS) entry which is preliminary data.</text>
</comment>
<keyword evidence="2" id="KW-1185">Reference proteome</keyword>
<reference evidence="1 2" key="1">
    <citation type="journal article" date="2019" name="Int. J. Syst. Evol. Microbiol.">
        <title>The Global Catalogue of Microorganisms (GCM) 10K type strain sequencing project: providing services to taxonomists for standard genome sequencing and annotation.</title>
        <authorList>
            <consortium name="The Broad Institute Genomics Platform"/>
            <consortium name="The Broad Institute Genome Sequencing Center for Infectious Disease"/>
            <person name="Wu L."/>
            <person name="Ma J."/>
        </authorList>
    </citation>
    <scope>NUCLEOTIDE SEQUENCE [LARGE SCALE GENOMIC DNA]</scope>
    <source>
        <strain evidence="1 2">JCM 14193</strain>
    </source>
</reference>
<sequence>MNEGHEDIITIYDDDGNEKEFSVAGMFDMHEESYALLKDENEIFVMRVEEEGNDQYLVKINDPDEKASILEAYEVATEAEFDEES</sequence>
<dbReference type="RefSeq" id="WP_343783181.1">
    <property type="nucleotide sequence ID" value="NZ_BAAACZ010000011.1"/>
</dbReference>
<dbReference type="InterPro" id="IPR009711">
    <property type="entry name" value="UPF0473"/>
</dbReference>
<protein>
    <recommendedName>
        <fullName evidence="3">DUF1292 domain-containing protein</fullName>
    </recommendedName>
</protein>
<name>A0ABN0ZXK6_9BACI</name>
<organism evidence="1 2">
    <name type="scientific">Alkalibacillus silvisoli</name>
    <dbReference type="NCBI Taxonomy" id="392823"/>
    <lineage>
        <taxon>Bacteria</taxon>
        <taxon>Bacillati</taxon>
        <taxon>Bacillota</taxon>
        <taxon>Bacilli</taxon>
        <taxon>Bacillales</taxon>
        <taxon>Bacillaceae</taxon>
        <taxon>Alkalibacillus</taxon>
    </lineage>
</organism>
<evidence type="ECO:0000313" key="2">
    <source>
        <dbReference type="Proteomes" id="UP001500740"/>
    </source>
</evidence>
<proteinExistence type="predicted"/>
<evidence type="ECO:0000313" key="1">
    <source>
        <dbReference type="EMBL" id="GAA0462375.1"/>
    </source>
</evidence>
<evidence type="ECO:0008006" key="3">
    <source>
        <dbReference type="Google" id="ProtNLM"/>
    </source>
</evidence>
<dbReference type="Pfam" id="PF06949">
    <property type="entry name" value="DUF1292"/>
    <property type="match status" value="1"/>
</dbReference>